<evidence type="ECO:0000313" key="3">
    <source>
        <dbReference type="EMBL" id="MBO8449752.1"/>
    </source>
</evidence>
<dbReference type="InterPro" id="IPR011053">
    <property type="entry name" value="Single_hybrid_motif"/>
</dbReference>
<dbReference type="Proteomes" id="UP000823616">
    <property type="component" value="Unassembled WGS sequence"/>
</dbReference>
<evidence type="ECO:0000256" key="1">
    <source>
        <dbReference type="ARBA" id="ARBA00023267"/>
    </source>
</evidence>
<organism evidence="3 4">
    <name type="scientific">Candidatus Avitreponema avistercoris</name>
    <dbReference type="NCBI Taxonomy" id="2840705"/>
    <lineage>
        <taxon>Bacteria</taxon>
        <taxon>Pseudomonadati</taxon>
        <taxon>Spirochaetota</taxon>
        <taxon>Spirochaetia</taxon>
        <taxon>Spirochaetales</taxon>
        <taxon>Candidatus Avitreponema</taxon>
    </lineage>
</organism>
<dbReference type="SUPFAM" id="SSF51230">
    <property type="entry name" value="Single hybrid motif"/>
    <property type="match status" value="1"/>
</dbReference>
<feature type="domain" description="Lipoyl-binding" evidence="2">
    <location>
        <begin position="1"/>
        <end position="75"/>
    </location>
</feature>
<dbReference type="AlphaFoldDB" id="A0A9D9EM92"/>
<dbReference type="Gene3D" id="2.40.50.100">
    <property type="match status" value="1"/>
</dbReference>
<protein>
    <submittedName>
        <fullName evidence="3">Oxaloacetate decarboxylase</fullName>
    </submittedName>
</protein>
<sequence length="75" mass="7313">AAVSAGGAPLPAPVAGTLLKHAVAEGSPVVSGQTVIIIESMKMELEIKAASAGKVHFLVAPGAAITAGQVLAEIQ</sequence>
<accession>A0A9D9EM92</accession>
<name>A0A9D9EM92_9SPIR</name>
<reference evidence="3" key="1">
    <citation type="submission" date="2020-10" db="EMBL/GenBank/DDBJ databases">
        <authorList>
            <person name="Gilroy R."/>
        </authorList>
    </citation>
    <scope>NUCLEOTIDE SEQUENCE</scope>
    <source>
        <strain evidence="3">B3-4054</strain>
    </source>
</reference>
<dbReference type="InterPro" id="IPR000089">
    <property type="entry name" value="Biotin_lipoyl"/>
</dbReference>
<dbReference type="EMBL" id="JADIMS010000024">
    <property type="protein sequence ID" value="MBO8449752.1"/>
    <property type="molecule type" value="Genomic_DNA"/>
</dbReference>
<dbReference type="Pfam" id="PF00364">
    <property type="entry name" value="Biotin_lipoyl"/>
    <property type="match status" value="1"/>
</dbReference>
<dbReference type="PROSITE" id="PS50968">
    <property type="entry name" value="BIOTINYL_LIPOYL"/>
    <property type="match status" value="1"/>
</dbReference>
<gene>
    <name evidence="3" type="ORF">IAA96_01450</name>
</gene>
<dbReference type="CDD" id="cd06850">
    <property type="entry name" value="biotinyl_domain"/>
    <property type="match status" value="1"/>
</dbReference>
<proteinExistence type="predicted"/>
<feature type="non-terminal residue" evidence="3">
    <location>
        <position position="1"/>
    </location>
</feature>
<evidence type="ECO:0000313" key="4">
    <source>
        <dbReference type="Proteomes" id="UP000823616"/>
    </source>
</evidence>
<dbReference type="InterPro" id="IPR050709">
    <property type="entry name" value="Biotin_Carboxyl_Carrier/Decarb"/>
</dbReference>
<dbReference type="PANTHER" id="PTHR45266">
    <property type="entry name" value="OXALOACETATE DECARBOXYLASE ALPHA CHAIN"/>
    <property type="match status" value="1"/>
</dbReference>
<keyword evidence="1" id="KW-0092">Biotin</keyword>
<dbReference type="PANTHER" id="PTHR45266:SF3">
    <property type="entry name" value="OXALOACETATE DECARBOXYLASE ALPHA CHAIN"/>
    <property type="match status" value="1"/>
</dbReference>
<comment type="caution">
    <text evidence="3">The sequence shown here is derived from an EMBL/GenBank/DDBJ whole genome shotgun (WGS) entry which is preliminary data.</text>
</comment>
<evidence type="ECO:0000259" key="2">
    <source>
        <dbReference type="PROSITE" id="PS50968"/>
    </source>
</evidence>
<reference evidence="3" key="2">
    <citation type="journal article" date="2021" name="PeerJ">
        <title>Extensive microbial diversity within the chicken gut microbiome revealed by metagenomics and culture.</title>
        <authorList>
            <person name="Gilroy R."/>
            <person name="Ravi A."/>
            <person name="Getino M."/>
            <person name="Pursley I."/>
            <person name="Horton D.L."/>
            <person name="Alikhan N.F."/>
            <person name="Baker D."/>
            <person name="Gharbi K."/>
            <person name="Hall N."/>
            <person name="Watson M."/>
            <person name="Adriaenssens E.M."/>
            <person name="Foster-Nyarko E."/>
            <person name="Jarju S."/>
            <person name="Secka A."/>
            <person name="Antonio M."/>
            <person name="Oren A."/>
            <person name="Chaudhuri R.R."/>
            <person name="La Ragione R."/>
            <person name="Hildebrand F."/>
            <person name="Pallen M.J."/>
        </authorList>
    </citation>
    <scope>NUCLEOTIDE SEQUENCE</scope>
    <source>
        <strain evidence="3">B3-4054</strain>
    </source>
</reference>